<protein>
    <submittedName>
        <fullName evidence="1">Uncharacterized protein</fullName>
    </submittedName>
</protein>
<evidence type="ECO:0000313" key="2">
    <source>
        <dbReference type="Proteomes" id="UP000695562"/>
    </source>
</evidence>
<dbReference type="EMBL" id="AJWJ01001169">
    <property type="protein sequence ID" value="KAF2068153.1"/>
    <property type="molecule type" value="Genomic_DNA"/>
</dbReference>
<sequence length="95" mass="10883">MQDTIYAVHMIVYFQIKYPNFLPIGPLIRNRYTFIVSEEDATDSYLSTIGDFLQLSLKRKSFSWCGGNKIQFCLGRVDPNTIKDSPTLSIELLGK</sequence>
<accession>A0A8J4PJQ7</accession>
<reference evidence="1" key="1">
    <citation type="submission" date="2020-01" db="EMBL/GenBank/DDBJ databases">
        <title>Development of genomics and gene disruption for Polysphondylium violaceum indicates a role for the polyketide synthase stlB in stalk morphogenesis.</title>
        <authorList>
            <person name="Narita B."/>
            <person name="Kawabe Y."/>
            <person name="Kin K."/>
            <person name="Saito T."/>
            <person name="Gibbs R."/>
            <person name="Kuspa A."/>
            <person name="Muzny D."/>
            <person name="Queller D."/>
            <person name="Richards S."/>
            <person name="Strassman J."/>
            <person name="Sucgang R."/>
            <person name="Worley K."/>
            <person name="Schaap P."/>
        </authorList>
    </citation>
    <scope>NUCLEOTIDE SEQUENCE</scope>
    <source>
        <strain evidence="1">QSvi11</strain>
    </source>
</reference>
<proteinExistence type="predicted"/>
<keyword evidence="2" id="KW-1185">Reference proteome</keyword>
<dbReference type="AlphaFoldDB" id="A0A8J4PJQ7"/>
<comment type="caution">
    <text evidence="1">The sequence shown here is derived from an EMBL/GenBank/DDBJ whole genome shotgun (WGS) entry which is preliminary data.</text>
</comment>
<dbReference type="Proteomes" id="UP000695562">
    <property type="component" value="Unassembled WGS sequence"/>
</dbReference>
<evidence type="ECO:0000313" key="1">
    <source>
        <dbReference type="EMBL" id="KAF2068153.1"/>
    </source>
</evidence>
<name>A0A8J4PJQ7_9MYCE</name>
<gene>
    <name evidence="1" type="ORF">CYY_010522</name>
</gene>
<organism evidence="1 2">
    <name type="scientific">Polysphondylium violaceum</name>
    <dbReference type="NCBI Taxonomy" id="133409"/>
    <lineage>
        <taxon>Eukaryota</taxon>
        <taxon>Amoebozoa</taxon>
        <taxon>Evosea</taxon>
        <taxon>Eumycetozoa</taxon>
        <taxon>Dictyostelia</taxon>
        <taxon>Dictyosteliales</taxon>
        <taxon>Dictyosteliaceae</taxon>
        <taxon>Polysphondylium</taxon>
    </lineage>
</organism>